<proteinExistence type="predicted"/>
<dbReference type="SMART" id="SM00342">
    <property type="entry name" value="HTH_ARAC"/>
    <property type="match status" value="1"/>
</dbReference>
<dbReference type="Proteomes" id="UP000466794">
    <property type="component" value="Unassembled WGS sequence"/>
</dbReference>
<accession>A0A7K1UR64</accession>
<dbReference type="InterPro" id="IPR018060">
    <property type="entry name" value="HTH_AraC"/>
</dbReference>
<dbReference type="SUPFAM" id="SSF46689">
    <property type="entry name" value="Homeodomain-like"/>
    <property type="match status" value="2"/>
</dbReference>
<dbReference type="AlphaFoldDB" id="A0A7K1UR64"/>
<dbReference type="PROSITE" id="PS01124">
    <property type="entry name" value="HTH_ARAC_FAMILY_2"/>
    <property type="match status" value="1"/>
</dbReference>
<keyword evidence="5" id="KW-1185">Reference proteome</keyword>
<dbReference type="PANTHER" id="PTHR47893">
    <property type="entry name" value="REGULATORY PROTEIN PCHR"/>
    <property type="match status" value="1"/>
</dbReference>
<dbReference type="GO" id="GO:0043565">
    <property type="term" value="F:sequence-specific DNA binding"/>
    <property type="evidence" value="ECO:0007669"/>
    <property type="project" value="InterPro"/>
</dbReference>
<evidence type="ECO:0000256" key="2">
    <source>
        <dbReference type="ARBA" id="ARBA00023163"/>
    </source>
</evidence>
<gene>
    <name evidence="4" type="ORF">GPX89_06210</name>
</gene>
<evidence type="ECO:0000313" key="5">
    <source>
        <dbReference type="Proteomes" id="UP000466794"/>
    </source>
</evidence>
<sequence length="141" mass="15314">MLDSLKRLTATALLTTFPNSTMTTDYTPGPGDMAPAVVRRAAQFIDAHAAEPLTLARMAAAARVSPRALQAGFRRHLDTTPLGYLRRARLANAHRDLSAADPAAGATVEAIAARWGFTHPARFAAWYREEYGVPPSRTLRD</sequence>
<dbReference type="Gene3D" id="1.10.10.60">
    <property type="entry name" value="Homeodomain-like"/>
    <property type="match status" value="1"/>
</dbReference>
<protein>
    <submittedName>
        <fullName evidence="4">Helix-turn-helix domain-containing protein</fullName>
    </submittedName>
</protein>
<dbReference type="EMBL" id="WRPP01000001">
    <property type="protein sequence ID" value="MVU76840.1"/>
    <property type="molecule type" value="Genomic_DNA"/>
</dbReference>
<dbReference type="GO" id="GO:0003700">
    <property type="term" value="F:DNA-binding transcription factor activity"/>
    <property type="evidence" value="ECO:0007669"/>
    <property type="project" value="InterPro"/>
</dbReference>
<dbReference type="InterPro" id="IPR053142">
    <property type="entry name" value="PchR_regulatory_protein"/>
</dbReference>
<dbReference type="InterPro" id="IPR009057">
    <property type="entry name" value="Homeodomain-like_sf"/>
</dbReference>
<comment type="caution">
    <text evidence="4">The sequence shown here is derived from an EMBL/GenBank/DDBJ whole genome shotgun (WGS) entry which is preliminary data.</text>
</comment>
<organism evidence="4 5">
    <name type="scientific">Nocardia terrae</name>
    <dbReference type="NCBI Taxonomy" id="2675851"/>
    <lineage>
        <taxon>Bacteria</taxon>
        <taxon>Bacillati</taxon>
        <taxon>Actinomycetota</taxon>
        <taxon>Actinomycetes</taxon>
        <taxon>Mycobacteriales</taxon>
        <taxon>Nocardiaceae</taxon>
        <taxon>Nocardia</taxon>
    </lineage>
</organism>
<dbReference type="PANTHER" id="PTHR47893:SF1">
    <property type="entry name" value="REGULATORY PROTEIN PCHR"/>
    <property type="match status" value="1"/>
</dbReference>
<evidence type="ECO:0000313" key="4">
    <source>
        <dbReference type="EMBL" id="MVU76840.1"/>
    </source>
</evidence>
<feature type="domain" description="HTH araC/xylS-type" evidence="3">
    <location>
        <begin position="39"/>
        <end position="141"/>
    </location>
</feature>
<evidence type="ECO:0000259" key="3">
    <source>
        <dbReference type="PROSITE" id="PS01124"/>
    </source>
</evidence>
<keyword evidence="2" id="KW-0804">Transcription</keyword>
<reference evidence="4 5" key="1">
    <citation type="submission" date="2019-12" db="EMBL/GenBank/DDBJ databases">
        <title>Nocardia sp. nov. ET3-3 isolated from soil.</title>
        <authorList>
            <person name="Kanchanasin P."/>
            <person name="Tanasupawat S."/>
            <person name="Yuki M."/>
            <person name="Kudo T."/>
        </authorList>
    </citation>
    <scope>NUCLEOTIDE SEQUENCE [LARGE SCALE GENOMIC DNA]</scope>
    <source>
        <strain evidence="4 5">ET3-3</strain>
    </source>
</reference>
<dbReference type="Pfam" id="PF12833">
    <property type="entry name" value="HTH_18"/>
    <property type="match status" value="1"/>
</dbReference>
<evidence type="ECO:0000256" key="1">
    <source>
        <dbReference type="ARBA" id="ARBA00023015"/>
    </source>
</evidence>
<name>A0A7K1UR64_9NOCA</name>
<keyword evidence="1" id="KW-0805">Transcription regulation</keyword>